<dbReference type="InterPro" id="IPR003495">
    <property type="entry name" value="CobW/HypB/UreG_nucleotide-bd"/>
</dbReference>
<proteinExistence type="predicted"/>
<feature type="compositionally biased region" description="Basic and acidic residues" evidence="1">
    <location>
        <begin position="245"/>
        <end position="257"/>
    </location>
</feature>
<evidence type="ECO:0000256" key="1">
    <source>
        <dbReference type="SAM" id="MobiDB-lite"/>
    </source>
</evidence>
<feature type="domain" description="CobW/HypB/UreG nucleotide-binding" evidence="2">
    <location>
        <begin position="24"/>
        <end position="197"/>
    </location>
</feature>
<accession>A0ABU9GHF2</accession>
<protein>
    <submittedName>
        <fullName evidence="3">CobW family GTP-binding protein</fullName>
    </submittedName>
</protein>
<reference evidence="3 4" key="1">
    <citation type="submission" date="2024-02" db="EMBL/GenBank/DDBJ databases">
        <title>Bacteria isolated from the canopy kelp, Nereocystis luetkeana.</title>
        <authorList>
            <person name="Pfister C.A."/>
            <person name="Younker I.T."/>
            <person name="Light S.H."/>
        </authorList>
    </citation>
    <scope>NUCLEOTIDE SEQUENCE [LARGE SCALE GENOMIC DNA]</scope>
    <source>
        <strain evidence="3 4">TI.5.07</strain>
    </source>
</reference>
<dbReference type="CDD" id="cd03112">
    <property type="entry name" value="CobW-like"/>
    <property type="match status" value="1"/>
</dbReference>
<name>A0ABU9GHF2_COBMA</name>
<evidence type="ECO:0000313" key="4">
    <source>
        <dbReference type="Proteomes" id="UP001378242"/>
    </source>
</evidence>
<keyword evidence="4" id="KW-1185">Reference proteome</keyword>
<dbReference type="Gene3D" id="3.40.50.300">
    <property type="entry name" value="P-loop containing nucleotide triphosphate hydrolases"/>
    <property type="match status" value="1"/>
</dbReference>
<dbReference type="SUPFAM" id="SSF52540">
    <property type="entry name" value="P-loop containing nucleoside triphosphate hydrolases"/>
    <property type="match status" value="1"/>
</dbReference>
<dbReference type="PANTHER" id="PTHR13748">
    <property type="entry name" value="COBW-RELATED"/>
    <property type="match status" value="1"/>
</dbReference>
<dbReference type="InterPro" id="IPR027417">
    <property type="entry name" value="P-loop_NTPase"/>
</dbReference>
<dbReference type="PANTHER" id="PTHR13748:SF46">
    <property type="entry name" value="ZINC CHAPERONE YEIR"/>
    <property type="match status" value="1"/>
</dbReference>
<feature type="region of interest" description="Disordered" evidence="1">
    <location>
        <begin position="237"/>
        <end position="293"/>
    </location>
</feature>
<dbReference type="InterPro" id="IPR051316">
    <property type="entry name" value="Zinc-reg_GTPase_activator"/>
</dbReference>
<sequence length="418" mass="45418">MSLASRGADTGDASTDLARHTRIPVHLITGFLGTGKSSFIQALVAAKPADEHWAILVNEFGQVGIDQALFAGREDVSVKGLPGGCLCCQLAFVLQAGLVSLIHQTRPDRLIIEPSGLGHPAGLIDVLRSEGLASALELEEVITLLDPRALDDTRTREHGTFQDQLTLAGGVVLSKRDLATDEQLAAAHEFLEGMWPRKRWVGELGRADGESQPAQARMDGQEVALIDWLLPAGRESHRQGGLRASDAHHVSEDRENQPEISMPAAHRAARDRARLAQETSTSEKTSASGVMPLPGAPVIEQAEGLEHASLGWRIVADEVFDLDQLTRWLDGLPRDWRVKGIFHTTEGWRSYNRAKGRAELAPSSWREDSRLELIAPLEEQGQEGMATALPLADSRQLNAALLACRSEGAARSFNFFGE</sequence>
<comment type="caution">
    <text evidence="3">The sequence shown here is derived from an EMBL/GenBank/DDBJ whole genome shotgun (WGS) entry which is preliminary data.</text>
</comment>
<evidence type="ECO:0000313" key="3">
    <source>
        <dbReference type="EMBL" id="MEL0617475.1"/>
    </source>
</evidence>
<dbReference type="RefSeq" id="WP_341542530.1">
    <property type="nucleotide sequence ID" value="NZ_JBAKAP010000012.1"/>
</dbReference>
<dbReference type="Proteomes" id="UP001378242">
    <property type="component" value="Unassembled WGS sequence"/>
</dbReference>
<evidence type="ECO:0000259" key="2">
    <source>
        <dbReference type="Pfam" id="PF02492"/>
    </source>
</evidence>
<organism evidence="3 4">
    <name type="scientific">Cobetia marina</name>
    <name type="common">Deleya marina</name>
    <dbReference type="NCBI Taxonomy" id="28258"/>
    <lineage>
        <taxon>Bacteria</taxon>
        <taxon>Pseudomonadati</taxon>
        <taxon>Pseudomonadota</taxon>
        <taxon>Gammaproteobacteria</taxon>
        <taxon>Oceanospirillales</taxon>
        <taxon>Halomonadaceae</taxon>
        <taxon>Cobetia</taxon>
    </lineage>
</organism>
<gene>
    <name evidence="3" type="ORF">V6243_11615</name>
</gene>
<feature type="compositionally biased region" description="Polar residues" evidence="1">
    <location>
        <begin position="277"/>
        <end position="288"/>
    </location>
</feature>
<dbReference type="Pfam" id="PF02492">
    <property type="entry name" value="cobW"/>
    <property type="match status" value="1"/>
</dbReference>
<dbReference type="EMBL" id="JBAKAP010000012">
    <property type="protein sequence ID" value="MEL0617475.1"/>
    <property type="molecule type" value="Genomic_DNA"/>
</dbReference>